<dbReference type="GO" id="GO:0005793">
    <property type="term" value="C:endoplasmic reticulum-Golgi intermediate compartment"/>
    <property type="evidence" value="ECO:0007669"/>
    <property type="project" value="TreeGrafter"/>
</dbReference>
<evidence type="ECO:0000313" key="3">
    <source>
        <dbReference type="Proteomes" id="UP001162029"/>
    </source>
</evidence>
<dbReference type="EMBL" id="CANTFM010000393">
    <property type="protein sequence ID" value="CAI5720878.1"/>
    <property type="molecule type" value="Genomic_DNA"/>
</dbReference>
<organism evidence="2 3">
    <name type="scientific">Peronospora destructor</name>
    <dbReference type="NCBI Taxonomy" id="86335"/>
    <lineage>
        <taxon>Eukaryota</taxon>
        <taxon>Sar</taxon>
        <taxon>Stramenopiles</taxon>
        <taxon>Oomycota</taxon>
        <taxon>Peronosporomycetes</taxon>
        <taxon>Peronosporales</taxon>
        <taxon>Peronosporaceae</taxon>
        <taxon>Peronospora</taxon>
    </lineage>
</organism>
<dbReference type="InterPro" id="IPR013320">
    <property type="entry name" value="ConA-like_dom_sf"/>
</dbReference>
<keyword evidence="3" id="KW-1185">Reference proteome</keyword>
<dbReference type="GO" id="GO:0005537">
    <property type="term" value="F:D-mannose binding"/>
    <property type="evidence" value="ECO:0007669"/>
    <property type="project" value="TreeGrafter"/>
</dbReference>
<dbReference type="AlphaFoldDB" id="A0AAV0TIU6"/>
<dbReference type="GO" id="GO:0005789">
    <property type="term" value="C:endoplasmic reticulum membrane"/>
    <property type="evidence" value="ECO:0007669"/>
    <property type="project" value="TreeGrafter"/>
</dbReference>
<accession>A0AAV0TIU6</accession>
<dbReference type="InterPro" id="IPR051136">
    <property type="entry name" value="Intracellular_Lectin-GPT"/>
</dbReference>
<dbReference type="PANTHER" id="PTHR12223">
    <property type="entry name" value="VESICULAR MANNOSE-BINDING LECTIN"/>
    <property type="match status" value="1"/>
</dbReference>
<reference evidence="2" key="1">
    <citation type="submission" date="2022-12" db="EMBL/GenBank/DDBJ databases">
        <authorList>
            <person name="Webb A."/>
        </authorList>
    </citation>
    <scope>NUCLEOTIDE SEQUENCE</scope>
    <source>
        <strain evidence="2">Pd1</strain>
    </source>
</reference>
<dbReference type="GO" id="GO:0030134">
    <property type="term" value="C:COPII-coated ER to Golgi transport vesicle"/>
    <property type="evidence" value="ECO:0007669"/>
    <property type="project" value="TreeGrafter"/>
</dbReference>
<dbReference type="SUPFAM" id="SSF49899">
    <property type="entry name" value="Concanavalin A-like lectins/glucanases"/>
    <property type="match status" value="1"/>
</dbReference>
<keyword evidence="1" id="KW-0812">Transmembrane</keyword>
<name>A0AAV0TIU6_9STRA</name>
<dbReference type="Gene3D" id="2.60.120.200">
    <property type="match status" value="1"/>
</dbReference>
<proteinExistence type="predicted"/>
<dbReference type="GO" id="GO:0000139">
    <property type="term" value="C:Golgi membrane"/>
    <property type="evidence" value="ECO:0007669"/>
    <property type="project" value="TreeGrafter"/>
</dbReference>
<sequence length="251" mass="28400">MYDEKRVGCNAAVRYHEQNANFDPVHSISRIKVRIDKTRLVVEVDEHASGQWINCHEMTLPFSADWLRTSTIGISASTGAVADNHDIIRFDTYSEFMDATIGAVDSETVMNSVSKDYKNWLDSPNCGTDCIIAILQKELSNFRIDAEHRFTELKEKTENTVGKLKKQESENERRVREIETQVRNGIDSSLEETKKVLGAEVNEKIVKQLEKNPDIASGGWKTPFALLFVGMVAGAAYVYHKYQALMKSHLL</sequence>
<evidence type="ECO:0000256" key="1">
    <source>
        <dbReference type="SAM" id="Phobius"/>
    </source>
</evidence>
<protein>
    <recommendedName>
        <fullName evidence="4">L-type lectin-like domain-containing protein</fullName>
    </recommendedName>
</protein>
<comment type="caution">
    <text evidence="2">The sequence shown here is derived from an EMBL/GenBank/DDBJ whole genome shotgun (WGS) entry which is preliminary data.</text>
</comment>
<feature type="transmembrane region" description="Helical" evidence="1">
    <location>
        <begin position="220"/>
        <end position="239"/>
    </location>
</feature>
<gene>
    <name evidence="2" type="ORF">PDE001_LOCUS2333</name>
</gene>
<evidence type="ECO:0000313" key="2">
    <source>
        <dbReference type="EMBL" id="CAI5720878.1"/>
    </source>
</evidence>
<evidence type="ECO:0008006" key="4">
    <source>
        <dbReference type="Google" id="ProtNLM"/>
    </source>
</evidence>
<keyword evidence="1" id="KW-1133">Transmembrane helix</keyword>
<dbReference type="PANTHER" id="PTHR12223:SF28">
    <property type="entry name" value="LECTIN, MANNOSE BINDING 1 LIKE"/>
    <property type="match status" value="1"/>
</dbReference>
<dbReference type="GO" id="GO:0006888">
    <property type="term" value="P:endoplasmic reticulum to Golgi vesicle-mediated transport"/>
    <property type="evidence" value="ECO:0007669"/>
    <property type="project" value="TreeGrafter"/>
</dbReference>
<dbReference type="Proteomes" id="UP001162029">
    <property type="component" value="Unassembled WGS sequence"/>
</dbReference>
<keyword evidence="1" id="KW-0472">Membrane</keyword>